<dbReference type="OrthoDB" id="7239898at2"/>
<dbReference type="PANTHER" id="PTHR30137:SF8">
    <property type="entry name" value="BLR5498 PROTEIN"/>
    <property type="match status" value="1"/>
</dbReference>
<name>A0A418WNN7_9SPHN</name>
<dbReference type="EMBL" id="QYUM01000003">
    <property type="protein sequence ID" value="RJF91607.1"/>
    <property type="molecule type" value="Genomic_DNA"/>
</dbReference>
<dbReference type="InterPro" id="IPR036661">
    <property type="entry name" value="Luciferase-like_sf"/>
</dbReference>
<proteinExistence type="predicted"/>
<dbReference type="AlphaFoldDB" id="A0A418WNN7"/>
<dbReference type="GO" id="GO:0005829">
    <property type="term" value="C:cytosol"/>
    <property type="evidence" value="ECO:0007669"/>
    <property type="project" value="TreeGrafter"/>
</dbReference>
<reference evidence="4 5" key="1">
    <citation type="submission" date="2018-09" db="EMBL/GenBank/DDBJ databases">
        <authorList>
            <person name="Zhu H."/>
        </authorList>
    </citation>
    <scope>NUCLEOTIDE SEQUENCE [LARGE SCALE GENOMIC DNA]</scope>
    <source>
        <strain evidence="4 5">K2R01-6</strain>
    </source>
</reference>
<dbReference type="InterPro" id="IPR011251">
    <property type="entry name" value="Luciferase-like_dom"/>
</dbReference>
<comment type="caution">
    <text evidence="4">The sequence shown here is derived from an EMBL/GenBank/DDBJ whole genome shotgun (WGS) entry which is preliminary data.</text>
</comment>
<dbReference type="GO" id="GO:0004497">
    <property type="term" value="F:monooxygenase activity"/>
    <property type="evidence" value="ECO:0007669"/>
    <property type="project" value="UniProtKB-KW"/>
</dbReference>
<evidence type="ECO:0000256" key="2">
    <source>
        <dbReference type="ARBA" id="ARBA00023033"/>
    </source>
</evidence>
<dbReference type="InterPro" id="IPR050766">
    <property type="entry name" value="Bact_Lucif_Oxidored"/>
</dbReference>
<sequence>MLNKLTFGYLCDFRNPPQWQRPSADLYAEILDFIAWSETVGFEGAWVPEHHGAEDGYMPSPLVALAAIAARTKRIRLGSAIALAPLYHPVRFAEECAVLDILSNGRLEMALAIGYRRRETEAYGVDFSRRGSRFDEFLEIVRRLWAGETVSFEGKHYNVSNAAIMPTSPRGQIPLYIGGFAEKALARVARYADGYFGNEDVCGLYADKLREEGKDPAEARIRIQGLFLTVARDPDAAMEELAPYFHHVNNTYGQWLNEDKASGIDDVALKPMSLEAFKTSGILKILTPEQAVNYFRAMQARIPVEHFMMMLPSGLPPAKFVPYAELFANEVIPAFR</sequence>
<keyword evidence="2" id="KW-0503">Monooxygenase</keyword>
<accession>A0A418WNN7</accession>
<dbReference type="RefSeq" id="WP_119763907.1">
    <property type="nucleotide sequence ID" value="NZ_QYUM01000003.1"/>
</dbReference>
<feature type="domain" description="Luciferase-like" evidence="3">
    <location>
        <begin position="6"/>
        <end position="252"/>
    </location>
</feature>
<dbReference type="Pfam" id="PF00296">
    <property type="entry name" value="Bac_luciferase"/>
    <property type="match status" value="1"/>
</dbReference>
<evidence type="ECO:0000259" key="3">
    <source>
        <dbReference type="Pfam" id="PF00296"/>
    </source>
</evidence>
<dbReference type="Proteomes" id="UP000286100">
    <property type="component" value="Unassembled WGS sequence"/>
</dbReference>
<gene>
    <name evidence="4" type="ORF">D3876_14225</name>
</gene>
<dbReference type="Gene3D" id="3.20.20.30">
    <property type="entry name" value="Luciferase-like domain"/>
    <property type="match status" value="1"/>
</dbReference>
<protein>
    <submittedName>
        <fullName evidence="4">LLM class flavin-dependent oxidoreductase</fullName>
    </submittedName>
</protein>
<organism evidence="4 5">
    <name type="scientific">Sphingomonas cavernae</name>
    <dbReference type="NCBI Taxonomy" id="2320861"/>
    <lineage>
        <taxon>Bacteria</taxon>
        <taxon>Pseudomonadati</taxon>
        <taxon>Pseudomonadota</taxon>
        <taxon>Alphaproteobacteria</taxon>
        <taxon>Sphingomonadales</taxon>
        <taxon>Sphingomonadaceae</taxon>
        <taxon>Sphingomonas</taxon>
    </lineage>
</organism>
<dbReference type="SUPFAM" id="SSF51679">
    <property type="entry name" value="Bacterial luciferase-like"/>
    <property type="match status" value="1"/>
</dbReference>
<evidence type="ECO:0000313" key="4">
    <source>
        <dbReference type="EMBL" id="RJF91607.1"/>
    </source>
</evidence>
<dbReference type="GO" id="GO:0016705">
    <property type="term" value="F:oxidoreductase activity, acting on paired donors, with incorporation or reduction of molecular oxygen"/>
    <property type="evidence" value="ECO:0007669"/>
    <property type="project" value="InterPro"/>
</dbReference>
<keyword evidence="1" id="KW-0560">Oxidoreductase</keyword>
<evidence type="ECO:0000256" key="1">
    <source>
        <dbReference type="ARBA" id="ARBA00023002"/>
    </source>
</evidence>
<evidence type="ECO:0000313" key="5">
    <source>
        <dbReference type="Proteomes" id="UP000286100"/>
    </source>
</evidence>
<dbReference type="PANTHER" id="PTHR30137">
    <property type="entry name" value="LUCIFERASE-LIKE MONOOXYGENASE"/>
    <property type="match status" value="1"/>
</dbReference>
<keyword evidence="5" id="KW-1185">Reference proteome</keyword>